<evidence type="ECO:0000313" key="3">
    <source>
        <dbReference type="Proteomes" id="UP000542353"/>
    </source>
</evidence>
<reference evidence="2 3" key="1">
    <citation type="submission" date="2020-08" db="EMBL/GenBank/DDBJ databases">
        <title>Genomic Encyclopedia of Type Strains, Phase IV (KMG-IV): sequencing the most valuable type-strain genomes for metagenomic binning, comparative biology and taxonomic classification.</title>
        <authorList>
            <person name="Goeker M."/>
        </authorList>
    </citation>
    <scope>NUCLEOTIDE SEQUENCE [LARGE SCALE GENOMIC DNA]</scope>
    <source>
        <strain evidence="2 3">DSM 12706</strain>
    </source>
</reference>
<feature type="compositionally biased region" description="Low complexity" evidence="1">
    <location>
        <begin position="47"/>
        <end position="72"/>
    </location>
</feature>
<dbReference type="AlphaFoldDB" id="A0A7W7Z7I7"/>
<protein>
    <submittedName>
        <fullName evidence="2">Uncharacterized protein</fullName>
    </submittedName>
</protein>
<comment type="caution">
    <text evidence="2">The sequence shown here is derived from an EMBL/GenBank/DDBJ whole genome shotgun (WGS) entry which is preliminary data.</text>
</comment>
<feature type="region of interest" description="Disordered" evidence="1">
    <location>
        <begin position="47"/>
        <end position="89"/>
    </location>
</feature>
<evidence type="ECO:0000313" key="2">
    <source>
        <dbReference type="EMBL" id="MBB5049448.1"/>
    </source>
</evidence>
<evidence type="ECO:0000256" key="1">
    <source>
        <dbReference type="SAM" id="MobiDB-lite"/>
    </source>
</evidence>
<organism evidence="2 3">
    <name type="scientific">Rhodopseudomonas rhenobacensis</name>
    <dbReference type="NCBI Taxonomy" id="87461"/>
    <lineage>
        <taxon>Bacteria</taxon>
        <taxon>Pseudomonadati</taxon>
        <taxon>Pseudomonadota</taxon>
        <taxon>Alphaproteobacteria</taxon>
        <taxon>Hyphomicrobiales</taxon>
        <taxon>Nitrobacteraceae</taxon>
        <taxon>Rhodopseudomonas</taxon>
    </lineage>
</organism>
<dbReference type="EMBL" id="JACHIH010000036">
    <property type="protein sequence ID" value="MBB5049448.1"/>
    <property type="molecule type" value="Genomic_DNA"/>
</dbReference>
<keyword evidence="3" id="KW-1185">Reference proteome</keyword>
<dbReference type="Proteomes" id="UP000542353">
    <property type="component" value="Unassembled WGS sequence"/>
</dbReference>
<dbReference type="RefSeq" id="WP_184261696.1">
    <property type="nucleotide sequence ID" value="NZ_JACHIH010000036.1"/>
</dbReference>
<proteinExistence type="predicted"/>
<name>A0A7W7Z7I7_9BRAD</name>
<accession>A0A7W7Z7I7</accession>
<gene>
    <name evidence="2" type="ORF">HNR60_004226</name>
</gene>
<sequence>MDKSVARLNIEHYQKLLKTDLDETKRQTILRLLAEEEATLAGLLKDAKSGAAKSNAAKSDGAAAPATDAPGSERSGADQPQSDAAKDPS</sequence>